<evidence type="ECO:0000256" key="1">
    <source>
        <dbReference type="SAM" id="MobiDB-lite"/>
    </source>
</evidence>
<name>A0A813EGT0_POLGL</name>
<dbReference type="Proteomes" id="UP000654075">
    <property type="component" value="Unassembled WGS sequence"/>
</dbReference>
<dbReference type="EMBL" id="CAJNNV010009377">
    <property type="protein sequence ID" value="CAE8597335.1"/>
    <property type="molecule type" value="Genomic_DNA"/>
</dbReference>
<comment type="caution">
    <text evidence="2">The sequence shown here is derived from an EMBL/GenBank/DDBJ whole genome shotgun (WGS) entry which is preliminary data.</text>
</comment>
<reference evidence="2" key="1">
    <citation type="submission" date="2021-02" db="EMBL/GenBank/DDBJ databases">
        <authorList>
            <person name="Dougan E. K."/>
            <person name="Rhodes N."/>
            <person name="Thang M."/>
            <person name="Chan C."/>
        </authorList>
    </citation>
    <scope>NUCLEOTIDE SEQUENCE</scope>
</reference>
<evidence type="ECO:0000313" key="2">
    <source>
        <dbReference type="EMBL" id="CAE8597335.1"/>
    </source>
</evidence>
<proteinExistence type="predicted"/>
<evidence type="ECO:0000313" key="3">
    <source>
        <dbReference type="Proteomes" id="UP000654075"/>
    </source>
</evidence>
<protein>
    <submittedName>
        <fullName evidence="2">Uncharacterized protein</fullName>
    </submittedName>
</protein>
<gene>
    <name evidence="2" type="ORF">PGLA1383_LOCUS15781</name>
</gene>
<keyword evidence="3" id="KW-1185">Reference proteome</keyword>
<dbReference type="AlphaFoldDB" id="A0A813EGT0"/>
<organism evidence="2 3">
    <name type="scientific">Polarella glacialis</name>
    <name type="common">Dinoflagellate</name>
    <dbReference type="NCBI Taxonomy" id="89957"/>
    <lineage>
        <taxon>Eukaryota</taxon>
        <taxon>Sar</taxon>
        <taxon>Alveolata</taxon>
        <taxon>Dinophyceae</taxon>
        <taxon>Suessiales</taxon>
        <taxon>Suessiaceae</taxon>
        <taxon>Polarella</taxon>
    </lineage>
</organism>
<accession>A0A813EGT0</accession>
<sequence length="137" mass="15476">MRMIALISLEGRDDSNNNSINNNNINNNKNNKNSNSNNSNNNNYNKQEIAVAGWRRCLLRDGASRPGQPSRRCQWIFHALCHNGMCMLTFSAAASVHINFHNVFTSPSIKHMGGVSYHVCWHIFCDDSLVTVPSAWR</sequence>
<feature type="region of interest" description="Disordered" evidence="1">
    <location>
        <begin position="16"/>
        <end position="42"/>
    </location>
</feature>